<comment type="subcellular location">
    <subcellularLocation>
        <location evidence="1">Membrane</location>
        <topology evidence="1">Multi-pass membrane protein</topology>
    </subcellularLocation>
</comment>
<proteinExistence type="inferred from homology"/>
<evidence type="ECO:0000256" key="3">
    <source>
        <dbReference type="ARBA" id="ARBA00022989"/>
    </source>
</evidence>
<dbReference type="EMBL" id="CAJVRL010000081">
    <property type="protein sequence ID" value="CAG8958209.1"/>
    <property type="molecule type" value="Genomic_DNA"/>
</dbReference>
<keyword evidence="2 6" id="KW-0812">Transmembrane</keyword>
<evidence type="ECO:0000256" key="5">
    <source>
        <dbReference type="ARBA" id="ARBA00038359"/>
    </source>
</evidence>
<evidence type="ECO:0000259" key="7">
    <source>
        <dbReference type="Pfam" id="PF20684"/>
    </source>
</evidence>
<keyword evidence="9" id="KW-1185">Reference proteome</keyword>
<evidence type="ECO:0000313" key="9">
    <source>
        <dbReference type="Proteomes" id="UP000696280"/>
    </source>
</evidence>
<name>A0A9N9L321_9HELO</name>
<comment type="similarity">
    <text evidence="5">Belongs to the SAT4 family.</text>
</comment>
<organism evidence="8 9">
    <name type="scientific">Hymenoscyphus fraxineus</name>
    <dbReference type="NCBI Taxonomy" id="746836"/>
    <lineage>
        <taxon>Eukaryota</taxon>
        <taxon>Fungi</taxon>
        <taxon>Dikarya</taxon>
        <taxon>Ascomycota</taxon>
        <taxon>Pezizomycotina</taxon>
        <taxon>Leotiomycetes</taxon>
        <taxon>Helotiales</taxon>
        <taxon>Helotiaceae</taxon>
        <taxon>Hymenoscyphus</taxon>
    </lineage>
</organism>
<dbReference type="InterPro" id="IPR049326">
    <property type="entry name" value="Rhodopsin_dom_fungi"/>
</dbReference>
<dbReference type="PANTHER" id="PTHR33048">
    <property type="entry name" value="PTH11-LIKE INTEGRAL MEMBRANE PROTEIN (AFU_ORTHOLOGUE AFUA_5G11245)"/>
    <property type="match status" value="1"/>
</dbReference>
<evidence type="ECO:0000256" key="4">
    <source>
        <dbReference type="ARBA" id="ARBA00023136"/>
    </source>
</evidence>
<evidence type="ECO:0000313" key="8">
    <source>
        <dbReference type="EMBL" id="CAG8958209.1"/>
    </source>
</evidence>
<reference evidence="8" key="1">
    <citation type="submission" date="2021-07" db="EMBL/GenBank/DDBJ databases">
        <authorList>
            <person name="Durling M."/>
        </authorList>
    </citation>
    <scope>NUCLEOTIDE SEQUENCE</scope>
</reference>
<evidence type="ECO:0000256" key="1">
    <source>
        <dbReference type="ARBA" id="ARBA00004141"/>
    </source>
</evidence>
<dbReference type="OrthoDB" id="5393606at2759"/>
<protein>
    <recommendedName>
        <fullName evidence="7">Rhodopsin domain-containing protein</fullName>
    </recommendedName>
</protein>
<feature type="domain" description="Rhodopsin" evidence="7">
    <location>
        <begin position="1"/>
        <end position="74"/>
    </location>
</feature>
<evidence type="ECO:0000256" key="2">
    <source>
        <dbReference type="ARBA" id="ARBA00022692"/>
    </source>
</evidence>
<dbReference type="Proteomes" id="UP000696280">
    <property type="component" value="Unassembled WGS sequence"/>
</dbReference>
<accession>A0A9N9L321</accession>
<dbReference type="GO" id="GO:0016020">
    <property type="term" value="C:membrane"/>
    <property type="evidence" value="ECO:0007669"/>
    <property type="project" value="UniProtKB-SubCell"/>
</dbReference>
<gene>
    <name evidence="8" type="ORF">HYFRA_00000562</name>
</gene>
<evidence type="ECO:0000256" key="6">
    <source>
        <dbReference type="SAM" id="Phobius"/>
    </source>
</evidence>
<sequence length="160" mass="17308">MKTSKKAYVTGILMLAAVSLAAAVVRLIIETEILNGGYAAHTDVNLTLTNLLYWTMIESGLALISACLPTLHYFAARSTIRVGSIRSLLHLDSLRSPFSSRVTGTSGTSPYSEITVVKAFRVSSVRDNDEISEYSSKREARGDSEIAMVTLKPGEAHSKV</sequence>
<feature type="transmembrane region" description="Helical" evidence="6">
    <location>
        <begin position="7"/>
        <end position="29"/>
    </location>
</feature>
<comment type="caution">
    <text evidence="8">The sequence shown here is derived from an EMBL/GenBank/DDBJ whole genome shotgun (WGS) entry which is preliminary data.</text>
</comment>
<dbReference type="AlphaFoldDB" id="A0A9N9L321"/>
<dbReference type="InterPro" id="IPR052337">
    <property type="entry name" value="SAT4-like"/>
</dbReference>
<dbReference type="Pfam" id="PF20684">
    <property type="entry name" value="Fung_rhodopsin"/>
    <property type="match status" value="1"/>
</dbReference>
<feature type="transmembrane region" description="Helical" evidence="6">
    <location>
        <begin position="51"/>
        <end position="76"/>
    </location>
</feature>
<keyword evidence="3 6" id="KW-1133">Transmembrane helix</keyword>
<keyword evidence="4 6" id="KW-0472">Membrane</keyword>
<dbReference type="PANTHER" id="PTHR33048:SF157">
    <property type="entry name" value="INTEGRAL MEMBRANE PROTEIN"/>
    <property type="match status" value="1"/>
</dbReference>